<organism evidence="2">
    <name type="scientific">Bradyrhizobium diazoefficiens</name>
    <dbReference type="NCBI Taxonomy" id="1355477"/>
    <lineage>
        <taxon>Bacteria</taxon>
        <taxon>Pseudomonadati</taxon>
        <taxon>Pseudomonadota</taxon>
        <taxon>Alphaproteobacteria</taxon>
        <taxon>Hyphomicrobiales</taxon>
        <taxon>Nitrobacteraceae</taxon>
        <taxon>Bradyrhizobium</taxon>
    </lineage>
</organism>
<dbReference type="Pfam" id="PF14355">
    <property type="entry name" value="Abi_C"/>
    <property type="match status" value="1"/>
</dbReference>
<dbReference type="InterPro" id="IPR026001">
    <property type="entry name" value="Abi-like_C"/>
</dbReference>
<accession>A0A809ZCN9</accession>
<evidence type="ECO:0000313" key="2">
    <source>
        <dbReference type="EMBL" id="BCE48158.1"/>
    </source>
</evidence>
<sequence length="292" mass="31500">MHIRFAPQSIEALATVISGGGGNDRTPPIGIYRSASKLESFMRSCNVSMSVGTGSRLPTLVEALERANREGDQTILRNIVERAADPRDFLDDPDRHQAVIDYLNARLSYDGLELQRVGSAVRLGAPGRSSSVVDALANAVVVIDFDTVRRDLDRALASAEDDPEDAVTSACSVVESVCRSVLIELGLPLPQKKDIQGLYQAVREPLGLTPDKGGVPDEISGDVRAILGGLNSVVNGVGSLRTHAGDAHGRERGYRRIDARIARLAIHSASTASLFLVETWQRQFPTKQLKSH</sequence>
<proteinExistence type="predicted"/>
<dbReference type="EMBL" id="AP023094">
    <property type="protein sequence ID" value="BCE48158.1"/>
    <property type="molecule type" value="Genomic_DNA"/>
</dbReference>
<dbReference type="EMBL" id="AP023099">
    <property type="protein sequence ID" value="BCE91674.1"/>
    <property type="molecule type" value="Genomic_DNA"/>
</dbReference>
<reference evidence="3" key="1">
    <citation type="submission" date="2020-05" db="EMBL/GenBank/DDBJ databases">
        <title>Complete genome sequence of Bradyrhizobium diazoefficiens XF10 isolated from soybean nodule.</title>
        <authorList>
            <person name="Noda R."/>
            <person name="Kakizaki K."/>
            <person name="Minamisawa K."/>
        </authorList>
    </citation>
    <scope>NUCLEOTIDE SEQUENCE</scope>
    <source>
        <strain evidence="3">XF10</strain>
    </source>
</reference>
<protein>
    <recommendedName>
        <fullName evidence="1">Abortive infection protein-like C-terminal domain-containing protein</fullName>
    </recommendedName>
</protein>
<evidence type="ECO:0000313" key="3">
    <source>
        <dbReference type="EMBL" id="BCE91674.1"/>
    </source>
</evidence>
<gene>
    <name evidence="3" type="ORF">XF10B_44720</name>
    <name evidence="2" type="ORF">XF4B_45070</name>
</gene>
<dbReference type="AlphaFoldDB" id="A0A809ZCN9"/>
<reference evidence="2" key="2">
    <citation type="submission" date="2020-05" db="EMBL/GenBank/DDBJ databases">
        <title>Complete genome sequence of Bradyrhizobium diazoefficiens XF4 isolated from soybean nodule.</title>
        <authorList>
            <person name="Noda R."/>
            <person name="Kakizaki K."/>
            <person name="Minamisawa K."/>
        </authorList>
    </citation>
    <scope>NUCLEOTIDE SEQUENCE</scope>
    <source>
        <strain evidence="2">XF4</strain>
    </source>
</reference>
<evidence type="ECO:0000259" key="1">
    <source>
        <dbReference type="Pfam" id="PF14355"/>
    </source>
</evidence>
<name>A0A809ZCN9_9BRAD</name>
<feature type="domain" description="Abortive infection protein-like C-terminal" evidence="1">
    <location>
        <begin position="198"/>
        <end position="277"/>
    </location>
</feature>